<feature type="region of interest" description="Disordered" evidence="14">
    <location>
        <begin position="263"/>
        <end position="299"/>
    </location>
</feature>
<name>A0AA41T708_SCICA</name>
<dbReference type="InterPro" id="IPR031520">
    <property type="entry name" value="DUF4694"/>
</dbReference>
<evidence type="ECO:0000256" key="6">
    <source>
        <dbReference type="ARBA" id="ARBA00023002"/>
    </source>
</evidence>
<organism evidence="16 17">
    <name type="scientific">Sciurus carolinensis</name>
    <name type="common">Eastern gray squirrel</name>
    <dbReference type="NCBI Taxonomy" id="30640"/>
    <lineage>
        <taxon>Eukaryota</taxon>
        <taxon>Metazoa</taxon>
        <taxon>Chordata</taxon>
        <taxon>Craniata</taxon>
        <taxon>Vertebrata</taxon>
        <taxon>Euteleostomi</taxon>
        <taxon>Mammalia</taxon>
        <taxon>Eutheria</taxon>
        <taxon>Euarchontoglires</taxon>
        <taxon>Glires</taxon>
        <taxon>Rodentia</taxon>
        <taxon>Sciuromorpha</taxon>
        <taxon>Sciuridae</taxon>
        <taxon>Sciurinae</taxon>
        <taxon>Sciurini</taxon>
        <taxon>Sciurus</taxon>
    </lineage>
</organism>
<evidence type="ECO:0000256" key="4">
    <source>
        <dbReference type="ARBA" id="ARBA00022853"/>
    </source>
</evidence>
<evidence type="ECO:0000313" key="16">
    <source>
        <dbReference type="EMBL" id="MBZ3885794.1"/>
    </source>
</evidence>
<evidence type="ECO:0000256" key="13">
    <source>
        <dbReference type="ARBA" id="ARBA00049800"/>
    </source>
</evidence>
<evidence type="ECO:0000256" key="12">
    <source>
        <dbReference type="ARBA" id="ARBA00023306"/>
    </source>
</evidence>
<keyword evidence="4" id="KW-0156">Chromatin regulator</keyword>
<feature type="compositionally biased region" description="Polar residues" evidence="14">
    <location>
        <begin position="150"/>
        <end position="159"/>
    </location>
</feature>
<evidence type="ECO:0000256" key="1">
    <source>
        <dbReference type="ARBA" id="ARBA00001954"/>
    </source>
</evidence>
<evidence type="ECO:0000256" key="14">
    <source>
        <dbReference type="SAM" id="MobiDB-lite"/>
    </source>
</evidence>
<evidence type="ECO:0000256" key="3">
    <source>
        <dbReference type="ARBA" id="ARBA00022723"/>
    </source>
</evidence>
<dbReference type="SUPFAM" id="SSF51197">
    <property type="entry name" value="Clavaminate synthase-like"/>
    <property type="match status" value="1"/>
</dbReference>
<comment type="caution">
    <text evidence="16">The sequence shown here is derived from an EMBL/GenBank/DDBJ whole genome shotgun (WGS) entry which is preliminary data.</text>
</comment>
<dbReference type="InterPro" id="IPR003347">
    <property type="entry name" value="JmjC_dom"/>
</dbReference>
<keyword evidence="5" id="KW-0223">Dioxygenase</keyword>
<keyword evidence="11" id="KW-0539">Nucleus</keyword>
<evidence type="ECO:0000256" key="7">
    <source>
        <dbReference type="ARBA" id="ARBA00023004"/>
    </source>
</evidence>
<evidence type="ECO:0000256" key="5">
    <source>
        <dbReference type="ARBA" id="ARBA00022964"/>
    </source>
</evidence>
<dbReference type="EMBL" id="JAATJV010402608">
    <property type="protein sequence ID" value="MBZ3885794.1"/>
    <property type="molecule type" value="Genomic_DNA"/>
</dbReference>
<evidence type="ECO:0000256" key="2">
    <source>
        <dbReference type="ARBA" id="ARBA00004123"/>
    </source>
</evidence>
<dbReference type="Proteomes" id="UP001166674">
    <property type="component" value="Unassembled WGS sequence"/>
</dbReference>
<keyword evidence="6" id="KW-0560">Oxidoreductase</keyword>
<feature type="region of interest" description="Disordered" evidence="14">
    <location>
        <begin position="34"/>
        <end position="250"/>
    </location>
</feature>
<keyword evidence="17" id="KW-1185">Reference proteome</keyword>
<feature type="region of interest" description="Disordered" evidence="14">
    <location>
        <begin position="467"/>
        <end position="502"/>
    </location>
</feature>
<dbReference type="Pfam" id="PF24472">
    <property type="entry name" value="ARM_KDM8_N"/>
    <property type="match status" value="1"/>
</dbReference>
<dbReference type="GO" id="GO:0005634">
    <property type="term" value="C:nucleus"/>
    <property type="evidence" value="ECO:0007669"/>
    <property type="project" value="UniProtKB-SubCell"/>
</dbReference>
<dbReference type="PROSITE" id="PS51184">
    <property type="entry name" value="JMJC"/>
    <property type="match status" value="1"/>
</dbReference>
<feature type="compositionally biased region" description="Polar residues" evidence="14">
    <location>
        <begin position="87"/>
        <end position="105"/>
    </location>
</feature>
<evidence type="ECO:0000256" key="11">
    <source>
        <dbReference type="ARBA" id="ARBA00023242"/>
    </source>
</evidence>
<dbReference type="SMART" id="SM00558">
    <property type="entry name" value="JmjC"/>
    <property type="match status" value="1"/>
</dbReference>
<dbReference type="PANTHER" id="PTHR12461:SF106">
    <property type="entry name" value="BIFUNCTIONAL PEPTIDASE AND ARGINYL-HYDROXYLASE JMJD5"/>
    <property type="match status" value="1"/>
</dbReference>
<evidence type="ECO:0000313" key="17">
    <source>
        <dbReference type="Proteomes" id="UP001166674"/>
    </source>
</evidence>
<comment type="cofactor">
    <cofactor evidence="1">
        <name>Fe(2+)</name>
        <dbReference type="ChEBI" id="CHEBI:29033"/>
    </cofactor>
</comment>
<evidence type="ECO:0000256" key="9">
    <source>
        <dbReference type="ARBA" id="ARBA00023108"/>
    </source>
</evidence>
<dbReference type="PANTHER" id="PTHR12461">
    <property type="entry name" value="HYPOXIA-INDUCIBLE FACTOR 1 ALPHA INHIBITOR-RELATED"/>
    <property type="match status" value="1"/>
</dbReference>
<feature type="compositionally biased region" description="Polar residues" evidence="14">
    <location>
        <begin position="175"/>
        <end position="193"/>
    </location>
</feature>
<reference evidence="16" key="1">
    <citation type="submission" date="2020-03" db="EMBL/GenBank/DDBJ databases">
        <title>Studies in the Genomics of Life Span.</title>
        <authorList>
            <person name="Glass D."/>
        </authorList>
    </citation>
    <scope>NUCLEOTIDE SEQUENCE</scope>
    <source>
        <strain evidence="16">SUZIE</strain>
        <tissue evidence="16">Muscle</tissue>
    </source>
</reference>
<dbReference type="Pfam" id="PF15765">
    <property type="entry name" value="DUF4694"/>
    <property type="match status" value="1"/>
</dbReference>
<comment type="subcellular location">
    <subcellularLocation>
        <location evidence="2">Nucleus</location>
    </subcellularLocation>
</comment>
<dbReference type="GO" id="GO:0051864">
    <property type="term" value="F:histone H3K36 demethylase activity"/>
    <property type="evidence" value="ECO:0007669"/>
    <property type="project" value="TreeGrafter"/>
</dbReference>
<dbReference type="GO" id="GO:0048511">
    <property type="term" value="P:rhythmic process"/>
    <property type="evidence" value="ECO:0007669"/>
    <property type="project" value="UniProtKB-KW"/>
</dbReference>
<keyword evidence="7" id="KW-0408">Iron</keyword>
<keyword evidence="9" id="KW-0090">Biological rhythms</keyword>
<dbReference type="GO" id="GO:0046872">
    <property type="term" value="F:metal ion binding"/>
    <property type="evidence" value="ECO:0007669"/>
    <property type="project" value="UniProtKB-KW"/>
</dbReference>
<feature type="compositionally biased region" description="Polar residues" evidence="14">
    <location>
        <begin position="217"/>
        <end position="232"/>
    </location>
</feature>
<evidence type="ECO:0000259" key="15">
    <source>
        <dbReference type="PROSITE" id="PS51184"/>
    </source>
</evidence>
<dbReference type="Gene3D" id="2.60.120.650">
    <property type="entry name" value="Cupin"/>
    <property type="match status" value="1"/>
</dbReference>
<feature type="compositionally biased region" description="Gly residues" evidence="14">
    <location>
        <begin position="274"/>
        <end position="285"/>
    </location>
</feature>
<evidence type="ECO:0000256" key="8">
    <source>
        <dbReference type="ARBA" id="ARBA00023015"/>
    </source>
</evidence>
<dbReference type="AlphaFoldDB" id="A0AA41T708"/>
<keyword evidence="8" id="KW-0805">Transcription regulation</keyword>
<protein>
    <recommendedName>
        <fullName evidence="13">JmjC domain-containing protein 5</fullName>
    </recommendedName>
</protein>
<evidence type="ECO:0000256" key="10">
    <source>
        <dbReference type="ARBA" id="ARBA00023163"/>
    </source>
</evidence>
<keyword evidence="3" id="KW-0479">Metal-binding</keyword>
<keyword evidence="12" id="KW-0131">Cell cycle</keyword>
<dbReference type="InterPro" id="IPR041667">
    <property type="entry name" value="Cupin_8"/>
</dbReference>
<dbReference type="InterPro" id="IPR056520">
    <property type="entry name" value="ARM_KDM8_N"/>
</dbReference>
<keyword evidence="10" id="KW-0804">Transcription</keyword>
<accession>A0AA41T708</accession>
<proteinExistence type="predicted"/>
<sequence>MSLYSTRHSLPSLLLGLSSSLKLLIGKLGRREAEGKGAPALDLGTEKGALVGEPARSERRRPLSSEVNVLVPSAPRSGAAREPLRGSGSTVGKPPSSTCLEQSMRQPGPEEGSNASLLSSGYRGDTEASSASLPGSRVLQPNRRPHAQAGSVQSSTTHAPSPLKSRRSGGGRSSEQAGGQDQPSSQAGSSQNLPASGSGQGAPGSSTNLQEDKPGATSKSDSQVAQAEQPAQGNLPMHLRRTRSHPGPGTQQALELRATLHGQPATSSVLSTGSGFGGSGWGGGPAAARAPGPPTGRGQLLTDTAGAGPTPWRAQMTEGAECPGDRGAGAGALWDALRALLPSTKEELELELGAGVQGAVRLLLQQATELFYGDRPSECLQASEAILDYAWERLNTGPWRDVDKDWRRVYAFGCLLKALCLCRAPCEASAAAKALRVCDLGLLMGAAILGDILARAAAVLQAHLPSAQRPTWDPSQQPPSPKRARREHASVPDAEQERAVPRLHRPSLQHFREQFLVPERPVVLEGVADHWPCMKKWSLEYIQKVAGCRTVPVEVGSRYTDEAWSQTLMTVDDFIGRHIASQGSGPQDAGLAGGSGLGRSLAVLLTALSPFPAAQASGVGYLAQHQLFDQIPELKRDIGIPDYCCLGDGEEDEITVNAWFGPQGTVSPLHQDPQQNFLVQVMGRKYIRLYSPRDSEALYPHQTHLLHNTSQVDVEQPDLEKFPRFAEAPFLSCVLSPGETLFIPAKYWHYVRALDLSFSVSFWWS</sequence>
<dbReference type="Pfam" id="PF13621">
    <property type="entry name" value="Cupin_8"/>
    <property type="match status" value="1"/>
</dbReference>
<gene>
    <name evidence="16" type="ORF">SUZIE_184725</name>
</gene>
<feature type="domain" description="JmjC" evidence="15">
    <location>
        <begin position="620"/>
        <end position="765"/>
    </location>
</feature>
<feature type="compositionally biased region" description="Basic and acidic residues" evidence="14">
    <location>
        <begin position="487"/>
        <end position="500"/>
    </location>
</feature>